<evidence type="ECO:0000313" key="16">
    <source>
        <dbReference type="EMBL" id="VEN53745.1"/>
    </source>
</evidence>
<evidence type="ECO:0000313" key="17">
    <source>
        <dbReference type="Proteomes" id="UP000410492"/>
    </source>
</evidence>
<reference evidence="16 17" key="1">
    <citation type="submission" date="2019-01" db="EMBL/GenBank/DDBJ databases">
        <authorList>
            <person name="Sayadi A."/>
        </authorList>
    </citation>
    <scope>NUCLEOTIDE SEQUENCE [LARGE SCALE GENOMIC DNA]</scope>
</reference>
<protein>
    <recommendedName>
        <fullName evidence="18">Cytochrome P450</fullName>
    </recommendedName>
</protein>
<dbReference type="FunFam" id="1.10.630.10:FF:000042">
    <property type="entry name" value="Cytochrome P450"/>
    <property type="match status" value="1"/>
</dbReference>
<organism evidence="16 17">
    <name type="scientific">Callosobruchus maculatus</name>
    <name type="common">Southern cowpea weevil</name>
    <name type="synonym">Pulse bruchid</name>
    <dbReference type="NCBI Taxonomy" id="64391"/>
    <lineage>
        <taxon>Eukaryota</taxon>
        <taxon>Metazoa</taxon>
        <taxon>Ecdysozoa</taxon>
        <taxon>Arthropoda</taxon>
        <taxon>Hexapoda</taxon>
        <taxon>Insecta</taxon>
        <taxon>Pterygota</taxon>
        <taxon>Neoptera</taxon>
        <taxon>Endopterygota</taxon>
        <taxon>Coleoptera</taxon>
        <taxon>Polyphaga</taxon>
        <taxon>Cucujiformia</taxon>
        <taxon>Chrysomeloidea</taxon>
        <taxon>Chrysomelidae</taxon>
        <taxon>Bruchinae</taxon>
        <taxon>Bruchini</taxon>
        <taxon>Callosobruchus</taxon>
    </lineage>
</organism>
<dbReference type="CDD" id="cd11056">
    <property type="entry name" value="CYP6-like"/>
    <property type="match status" value="1"/>
</dbReference>
<keyword evidence="5 13" id="KW-0349">Heme</keyword>
<dbReference type="PROSITE" id="PS00086">
    <property type="entry name" value="CYTOCHROME_P450"/>
    <property type="match status" value="1"/>
</dbReference>
<dbReference type="GO" id="GO:0020037">
    <property type="term" value="F:heme binding"/>
    <property type="evidence" value="ECO:0007669"/>
    <property type="project" value="InterPro"/>
</dbReference>
<dbReference type="Pfam" id="PF00067">
    <property type="entry name" value="p450"/>
    <property type="match status" value="1"/>
</dbReference>
<dbReference type="InterPro" id="IPR036396">
    <property type="entry name" value="Cyt_P450_sf"/>
</dbReference>
<evidence type="ECO:0000256" key="3">
    <source>
        <dbReference type="ARBA" id="ARBA00004406"/>
    </source>
</evidence>
<accession>A0A653D322</accession>
<keyword evidence="11 14" id="KW-0503">Monooxygenase</keyword>
<comment type="similarity">
    <text evidence="4 14">Belongs to the cytochrome P450 family.</text>
</comment>
<name>A0A653D322_CALMS</name>
<evidence type="ECO:0000256" key="10">
    <source>
        <dbReference type="ARBA" id="ARBA00023004"/>
    </source>
</evidence>
<dbReference type="InterPro" id="IPR050476">
    <property type="entry name" value="Insect_CytP450_Detox"/>
</dbReference>
<dbReference type="GO" id="GO:0004497">
    <property type="term" value="F:monooxygenase activity"/>
    <property type="evidence" value="ECO:0007669"/>
    <property type="project" value="UniProtKB-KW"/>
</dbReference>
<feature type="transmembrane region" description="Helical" evidence="15">
    <location>
        <begin position="30"/>
        <end position="49"/>
    </location>
</feature>
<dbReference type="PRINTS" id="PR00385">
    <property type="entry name" value="P450"/>
</dbReference>
<proteinExistence type="inferred from homology"/>
<sequence length="526" mass="61196">MHSMHVSVASVASQTRKVQSVRNMLVTSSWIIDFVILIATIWFIAYKYATRKFNYWTERNVYHIKPIPFIGNFKDVALFKITIGEWLKKMYDSTDEPYFGIFAYDEPHLVIKDPKLVKQILVKDANSFTDRTVTAPEHNELIANLLFLQKSPKWKVYRSKVSPAFTSGKLKLMFHTVNEISKDLNRYLGKNLGDLEMKEVCAKFSTDAIARCAFGINSHCFEDDNSTFRKCGKRVFDFSWRNGIIQTAYFFRPQWVAWFHLDFLEKEVSDYLVDAFSKTMKHREETNTKGNDFLDLLIELKKNQDLREKYAFEGVKVIAQAVQFFLAGFETTSSAISYTLYELCKHPKYQNTLREEIKATVAKDGDITYENLMGMKYLDMCIQETLRMYPVLPFLDRRCNTEYKIPDSDFVIEKGLPVYIPMFGLHFDEKYFPEPFEYKPERFEKGTSVYNKDGLVFLPFGEGPRICIGERFGLLATKLALVRILSEFEVVRNMQTPDVVEFEPKSLVLQSKIGLPMKVKKLTQTA</sequence>
<feature type="binding site" description="axial binding residue" evidence="13">
    <location>
        <position position="467"/>
    </location>
    <ligand>
        <name>heme</name>
        <dbReference type="ChEBI" id="CHEBI:30413"/>
    </ligand>
    <ligandPart>
        <name>Fe</name>
        <dbReference type="ChEBI" id="CHEBI:18248"/>
    </ligandPart>
</feature>
<dbReference type="InterPro" id="IPR002401">
    <property type="entry name" value="Cyt_P450_E_grp-I"/>
</dbReference>
<dbReference type="GO" id="GO:0005506">
    <property type="term" value="F:iron ion binding"/>
    <property type="evidence" value="ECO:0007669"/>
    <property type="project" value="InterPro"/>
</dbReference>
<keyword evidence="17" id="KW-1185">Reference proteome</keyword>
<keyword evidence="10 13" id="KW-0408">Iron</keyword>
<keyword evidence="6 13" id="KW-0479">Metal-binding</keyword>
<dbReference type="AlphaFoldDB" id="A0A653D322"/>
<keyword evidence="7" id="KW-0256">Endoplasmic reticulum</keyword>
<dbReference type="SUPFAM" id="SSF48264">
    <property type="entry name" value="Cytochrome P450"/>
    <property type="match status" value="1"/>
</dbReference>
<evidence type="ECO:0008006" key="18">
    <source>
        <dbReference type="Google" id="ProtNLM"/>
    </source>
</evidence>
<dbReference type="InterPro" id="IPR001128">
    <property type="entry name" value="Cyt_P450"/>
</dbReference>
<evidence type="ECO:0000256" key="11">
    <source>
        <dbReference type="ARBA" id="ARBA00023033"/>
    </source>
</evidence>
<evidence type="ECO:0000256" key="12">
    <source>
        <dbReference type="ARBA" id="ARBA00023136"/>
    </source>
</evidence>
<evidence type="ECO:0000256" key="4">
    <source>
        <dbReference type="ARBA" id="ARBA00010617"/>
    </source>
</evidence>
<dbReference type="PANTHER" id="PTHR24292">
    <property type="entry name" value="CYTOCHROME P450"/>
    <property type="match status" value="1"/>
</dbReference>
<gene>
    <name evidence="16" type="ORF">CALMAC_LOCUS13447</name>
</gene>
<dbReference type="OrthoDB" id="2789670at2759"/>
<keyword evidence="15" id="KW-1133">Transmembrane helix</keyword>
<evidence type="ECO:0000256" key="2">
    <source>
        <dbReference type="ARBA" id="ARBA00004174"/>
    </source>
</evidence>
<dbReference type="PANTHER" id="PTHR24292:SF45">
    <property type="entry name" value="CYTOCHROME P450 6G1-RELATED"/>
    <property type="match status" value="1"/>
</dbReference>
<evidence type="ECO:0000256" key="13">
    <source>
        <dbReference type="PIRSR" id="PIRSR602401-1"/>
    </source>
</evidence>
<dbReference type="GO" id="GO:0005789">
    <property type="term" value="C:endoplasmic reticulum membrane"/>
    <property type="evidence" value="ECO:0007669"/>
    <property type="project" value="UniProtKB-SubCell"/>
</dbReference>
<keyword evidence="15" id="KW-0812">Transmembrane</keyword>
<evidence type="ECO:0000256" key="8">
    <source>
        <dbReference type="ARBA" id="ARBA00022848"/>
    </source>
</evidence>
<dbReference type="GO" id="GO:0016705">
    <property type="term" value="F:oxidoreductase activity, acting on paired donors, with incorporation or reduction of molecular oxygen"/>
    <property type="evidence" value="ECO:0007669"/>
    <property type="project" value="InterPro"/>
</dbReference>
<evidence type="ECO:0000256" key="1">
    <source>
        <dbReference type="ARBA" id="ARBA00001971"/>
    </source>
</evidence>
<keyword evidence="12 15" id="KW-0472">Membrane</keyword>
<dbReference type="InterPro" id="IPR017972">
    <property type="entry name" value="Cyt_P450_CS"/>
</dbReference>
<evidence type="ECO:0000256" key="15">
    <source>
        <dbReference type="SAM" id="Phobius"/>
    </source>
</evidence>
<comment type="subcellular location">
    <subcellularLocation>
        <location evidence="3">Endoplasmic reticulum membrane</location>
        <topology evidence="3">Peripheral membrane protein</topology>
    </subcellularLocation>
    <subcellularLocation>
        <location evidence="2">Microsome membrane</location>
        <topology evidence="2">Peripheral membrane protein</topology>
    </subcellularLocation>
</comment>
<evidence type="ECO:0000256" key="6">
    <source>
        <dbReference type="ARBA" id="ARBA00022723"/>
    </source>
</evidence>
<evidence type="ECO:0000256" key="9">
    <source>
        <dbReference type="ARBA" id="ARBA00023002"/>
    </source>
</evidence>
<evidence type="ECO:0000256" key="14">
    <source>
        <dbReference type="RuleBase" id="RU000461"/>
    </source>
</evidence>
<dbReference type="Proteomes" id="UP000410492">
    <property type="component" value="Unassembled WGS sequence"/>
</dbReference>
<evidence type="ECO:0000256" key="7">
    <source>
        <dbReference type="ARBA" id="ARBA00022824"/>
    </source>
</evidence>
<keyword evidence="8" id="KW-0492">Microsome</keyword>
<dbReference type="EMBL" id="CAACVG010009641">
    <property type="protein sequence ID" value="VEN53745.1"/>
    <property type="molecule type" value="Genomic_DNA"/>
</dbReference>
<keyword evidence="9 14" id="KW-0560">Oxidoreductase</keyword>
<evidence type="ECO:0000256" key="5">
    <source>
        <dbReference type="ARBA" id="ARBA00022617"/>
    </source>
</evidence>
<dbReference type="PRINTS" id="PR00463">
    <property type="entry name" value="EP450I"/>
</dbReference>
<comment type="cofactor">
    <cofactor evidence="1 13">
        <name>heme</name>
        <dbReference type="ChEBI" id="CHEBI:30413"/>
    </cofactor>
</comment>
<dbReference type="Gene3D" id="1.10.630.10">
    <property type="entry name" value="Cytochrome P450"/>
    <property type="match status" value="1"/>
</dbReference>